<comment type="caution">
    <text evidence="3">The sequence shown here is derived from an EMBL/GenBank/DDBJ whole genome shotgun (WGS) entry which is preliminary data.</text>
</comment>
<dbReference type="PANTHER" id="PTHR38048:SF1">
    <property type="entry name" value="HEMERYTHRIN-LIKE DOMAIN-CONTAINING PROTEIN"/>
    <property type="match status" value="1"/>
</dbReference>
<evidence type="ECO:0000259" key="2">
    <source>
        <dbReference type="Pfam" id="PF01814"/>
    </source>
</evidence>
<dbReference type="OrthoDB" id="10044044at2759"/>
<name>K9G4W1_PEND2</name>
<dbReference type="Proteomes" id="UP000009882">
    <property type="component" value="Unassembled WGS sequence"/>
</dbReference>
<dbReference type="EMBL" id="AKCT01000082">
    <property type="protein sequence ID" value="EKV17005.1"/>
    <property type="molecule type" value="Genomic_DNA"/>
</dbReference>
<evidence type="ECO:0000313" key="3">
    <source>
        <dbReference type="EMBL" id="EKV17005.1"/>
    </source>
</evidence>
<dbReference type="AlphaFoldDB" id="K9G4W1"/>
<keyword evidence="4" id="KW-1185">Reference proteome</keyword>
<sequence length="177" mass="20545">MGSSKMASSPRDLGDSPLSASDFRTYNRMEEQMEGFHNHFRLTWNQLWKACGSSGKRGLSARQVIMMGLQFCSQLDFHHSIEEQHIFPVLAKKMPEFRKELELLSQHSQIHAGIEKLENNLDKCRSGEEDLRREEVQRLMEGFGKVLWTYLDQEVQPLGAANMHKFWSLAEMCRLPM</sequence>
<protein>
    <recommendedName>
        <fullName evidence="2">Hemerythrin-like domain-containing protein</fullName>
    </recommendedName>
</protein>
<dbReference type="Gene3D" id="1.20.120.520">
    <property type="entry name" value="nmb1532 protein domain like"/>
    <property type="match status" value="1"/>
</dbReference>
<reference evidence="4" key="1">
    <citation type="journal article" date="2012" name="BMC Genomics">
        <title>Genome sequence of the necrotrophic fungus Penicillium digitatum, the main postharvest pathogen of citrus.</title>
        <authorList>
            <person name="Marcet-Houben M."/>
            <person name="Ballester A.-R."/>
            <person name="de la Fuente B."/>
            <person name="Harries E."/>
            <person name="Marcos J.F."/>
            <person name="Gonzalez-Candelas L."/>
            <person name="Gabaldon T."/>
        </authorList>
    </citation>
    <scope>NUCLEOTIDE SEQUENCE [LARGE SCALE GENOMIC DNA]</scope>
    <source>
        <strain evidence="4">PHI26 / CECT 20796</strain>
    </source>
</reference>
<dbReference type="OMA" id="CSQLDFH"/>
<dbReference type="InParanoid" id="K9G4W1"/>
<organism evidence="3 4">
    <name type="scientific">Penicillium digitatum (strain PHI26 / CECT 20796)</name>
    <name type="common">Green mold</name>
    <dbReference type="NCBI Taxonomy" id="1170229"/>
    <lineage>
        <taxon>Eukaryota</taxon>
        <taxon>Fungi</taxon>
        <taxon>Dikarya</taxon>
        <taxon>Ascomycota</taxon>
        <taxon>Pezizomycotina</taxon>
        <taxon>Eurotiomycetes</taxon>
        <taxon>Eurotiomycetidae</taxon>
        <taxon>Eurotiales</taxon>
        <taxon>Aspergillaceae</taxon>
        <taxon>Penicillium</taxon>
    </lineage>
</organism>
<gene>
    <name evidence="3" type="ORF">PDIG_17190</name>
</gene>
<dbReference type="InterPro" id="IPR053206">
    <property type="entry name" value="Dimeric_xanthone_biosynth"/>
</dbReference>
<dbReference type="HOGENOM" id="CLU_074846_1_1_1"/>
<dbReference type="CDD" id="cd12108">
    <property type="entry name" value="Hr-like"/>
    <property type="match status" value="1"/>
</dbReference>
<dbReference type="Pfam" id="PF01814">
    <property type="entry name" value="Hemerythrin"/>
    <property type="match status" value="1"/>
</dbReference>
<evidence type="ECO:0000256" key="1">
    <source>
        <dbReference type="SAM" id="MobiDB-lite"/>
    </source>
</evidence>
<evidence type="ECO:0000313" key="4">
    <source>
        <dbReference type="Proteomes" id="UP000009882"/>
    </source>
</evidence>
<dbReference type="STRING" id="1170229.K9G4W1"/>
<dbReference type="PANTHER" id="PTHR38048">
    <property type="entry name" value="EXPRESSED PROTEIN"/>
    <property type="match status" value="1"/>
</dbReference>
<feature type="region of interest" description="Disordered" evidence="1">
    <location>
        <begin position="1"/>
        <end position="20"/>
    </location>
</feature>
<accession>K9G4W1</accession>
<feature type="domain" description="Hemerythrin-like" evidence="2">
    <location>
        <begin position="31"/>
        <end position="154"/>
    </location>
</feature>
<dbReference type="InterPro" id="IPR012312">
    <property type="entry name" value="Hemerythrin-like"/>
</dbReference>
<proteinExistence type="predicted"/>
<dbReference type="eggNOG" id="ENOG502S4CP">
    <property type="taxonomic scope" value="Eukaryota"/>
</dbReference>